<evidence type="ECO:0000256" key="2">
    <source>
        <dbReference type="ARBA" id="ARBA00012493"/>
    </source>
</evidence>
<evidence type="ECO:0000313" key="16">
    <source>
        <dbReference type="Proteomes" id="UP001516464"/>
    </source>
</evidence>
<dbReference type="Pfam" id="PF12009">
    <property type="entry name" value="Telomerase_RBD"/>
    <property type="match status" value="1"/>
</dbReference>
<evidence type="ECO:0000256" key="7">
    <source>
        <dbReference type="ARBA" id="ARBA00022723"/>
    </source>
</evidence>
<feature type="domain" description="Reverse transcriptase" evidence="14">
    <location>
        <begin position="351"/>
        <end position="661"/>
    </location>
</feature>
<dbReference type="SUPFAM" id="SSF56672">
    <property type="entry name" value="DNA/RNA polymerases"/>
    <property type="match status" value="1"/>
</dbReference>
<sequence length="791" mass="93511">MLNHLGLTPMPIYLNNHTKIELDSYFNSVYIREYHTPIIQTNTNHLSTRELLEMAVSQLLLRDKENVLCSGYAIDATSGRLKVITPNITNNIFKTKKWSQLFRSLGDEWAIFLLTKTTIVEYKNGKYLLLSGNINEITKTFTQKQQITINRKILFRQKTSTTTINLTELKHFFPADYMKAIETSIKKYNKLNLKSIFMTFFKSYIHMESDSILDYSVSYKSLINFLFVIAKKTLKPIFDFYNFRILKSKLSLLVQRNKFETINSTELIEHIRINYLKIYKPKKCNMHEYIKRQKATTTLLIFLFENMFIPILSNFFYCTETSFGKFKVFYFPRYHWNRLTSRFIQEYLKNYQEIEAGCSTPIEFSKFRCIPKKKGFRVITNLSYRKDGAGRSLNSKLVSAFTVLKNECYGLLGNSLIQSNQIFEKLNNFFKSIEEPCYILKLDLKDCFDNIPQSEILKSISGFFKKDFYFIKRYNVIEYTNGILRQRYIPKLIEGAESTESMLSNIKPLIQIASGKGYIECKSKATLIKEIKNMIENNTIYYNKKFYIQRRGIPQGSILSSLLCSLYYSEIDKKYLNQTFKKGMFIRYIDDFLLITPNLKEIKDFLCITKKINLSFNFEKIESNFGLEENIKLSNKSFIELLEHDYKINLQKTVHWCTLNIHQPGYSVKYSQDNSFFNYSFAYKPGGFIRNKMKKIFAVRLFFISKNNSKKYENIYDAFLNYAKRIILVYKRCRFVNIRFLETLFEDAIAMCIMRCQSIGIKESTIRSIASKAFREMNEFLEMMELEDKIR</sequence>
<dbReference type="PANTHER" id="PTHR12066:SF0">
    <property type="entry name" value="TELOMERASE REVERSE TRANSCRIPTASE"/>
    <property type="match status" value="1"/>
</dbReference>
<name>A0ABQ7I034_9MICR</name>
<evidence type="ECO:0000256" key="11">
    <source>
        <dbReference type="ARBA" id="ARBA00023242"/>
    </source>
</evidence>
<gene>
    <name evidence="15" type="primary">TERT</name>
    <name evidence="15" type="ORF">TCON_1036</name>
</gene>
<dbReference type="Gene3D" id="1.10.132.70">
    <property type="match status" value="1"/>
</dbReference>
<dbReference type="EMBL" id="SBIQ01000054">
    <property type="protein sequence ID" value="KAF7683764.1"/>
    <property type="molecule type" value="Genomic_DNA"/>
</dbReference>
<evidence type="ECO:0000256" key="4">
    <source>
        <dbReference type="ARBA" id="ARBA00022454"/>
    </source>
</evidence>
<evidence type="ECO:0000256" key="3">
    <source>
        <dbReference type="ARBA" id="ARBA00016182"/>
    </source>
</evidence>
<proteinExistence type="inferred from homology"/>
<keyword evidence="11 13" id="KW-0539">Nucleus</keyword>
<keyword evidence="7 13" id="KW-0479">Metal-binding</keyword>
<dbReference type="InterPro" id="IPR000477">
    <property type="entry name" value="RT_dom"/>
</dbReference>
<evidence type="ECO:0000256" key="1">
    <source>
        <dbReference type="ARBA" id="ARBA00008001"/>
    </source>
</evidence>
<dbReference type="PANTHER" id="PTHR12066">
    <property type="entry name" value="TELOMERASE REVERSE TRANSCRIPTASE"/>
    <property type="match status" value="1"/>
</dbReference>
<keyword evidence="5 13" id="KW-0808">Transferase</keyword>
<evidence type="ECO:0000256" key="12">
    <source>
        <dbReference type="ARBA" id="ARBA00048173"/>
    </source>
</evidence>
<reference evidence="15 16" key="1">
    <citation type="submission" date="2019-01" db="EMBL/GenBank/DDBJ databases">
        <title>Genomes sequencing and comparative genomics of infectious freshwater microsporidia, Cucumispora dikerogammari and Thelohania contejeani.</title>
        <authorList>
            <person name="Cormier A."/>
            <person name="Giraud I."/>
            <person name="Wattier R."/>
            <person name="Teixeira M."/>
            <person name="Grandjean F."/>
            <person name="Rigaud T."/>
            <person name="Cordaux R."/>
        </authorList>
    </citation>
    <scope>NUCLEOTIDE SEQUENCE [LARGE SCALE GENOMIC DNA]</scope>
    <source>
        <strain evidence="15">T1</strain>
        <tissue evidence="15">Spores</tissue>
    </source>
</reference>
<evidence type="ECO:0000256" key="9">
    <source>
        <dbReference type="ARBA" id="ARBA00022895"/>
    </source>
</evidence>
<dbReference type="InterPro" id="IPR021891">
    <property type="entry name" value="Telomerase_RBD"/>
</dbReference>
<dbReference type="EC" id="2.7.7.49" evidence="2 13"/>
<dbReference type="InterPro" id="IPR003545">
    <property type="entry name" value="Telomerase_RT"/>
</dbReference>
<evidence type="ECO:0000259" key="14">
    <source>
        <dbReference type="PROSITE" id="PS50878"/>
    </source>
</evidence>
<dbReference type="InterPro" id="IPR043502">
    <property type="entry name" value="DNA/RNA_pol_sf"/>
</dbReference>
<dbReference type="PROSITE" id="PS50878">
    <property type="entry name" value="RT_POL"/>
    <property type="match status" value="1"/>
</dbReference>
<dbReference type="GO" id="GO:0003964">
    <property type="term" value="F:RNA-directed DNA polymerase activity"/>
    <property type="evidence" value="ECO:0007669"/>
    <property type="project" value="UniProtKB-KW"/>
</dbReference>
<organism evidence="15 16">
    <name type="scientific">Astathelohania contejeani</name>
    <dbReference type="NCBI Taxonomy" id="164912"/>
    <lineage>
        <taxon>Eukaryota</taxon>
        <taxon>Fungi</taxon>
        <taxon>Fungi incertae sedis</taxon>
        <taxon>Microsporidia</taxon>
        <taxon>Astathelohaniidae</taxon>
        <taxon>Astathelohania</taxon>
    </lineage>
</organism>
<comment type="catalytic activity">
    <reaction evidence="12 13">
        <text>DNA(n) + a 2'-deoxyribonucleoside 5'-triphosphate = DNA(n+1) + diphosphate</text>
        <dbReference type="Rhea" id="RHEA:22508"/>
        <dbReference type="Rhea" id="RHEA-COMP:17339"/>
        <dbReference type="Rhea" id="RHEA-COMP:17340"/>
        <dbReference type="ChEBI" id="CHEBI:33019"/>
        <dbReference type="ChEBI" id="CHEBI:61560"/>
        <dbReference type="ChEBI" id="CHEBI:173112"/>
        <dbReference type="EC" id="2.7.7.49"/>
    </reaction>
</comment>
<comment type="caution">
    <text evidence="15">The sequence shown here is derived from an EMBL/GenBank/DDBJ whole genome shotgun (WGS) entry which is preliminary data.</text>
</comment>
<dbReference type="PRINTS" id="PR01365">
    <property type="entry name" value="TELOMERASERT"/>
</dbReference>
<keyword evidence="8 13" id="KW-0460">Magnesium</keyword>
<keyword evidence="9 13" id="KW-0779">Telomere</keyword>
<comment type="function">
    <text evidence="13">Telomerase is a ribonucleoprotein enzyme essential for the replication of chromosome termini in most eukaryotes. It elongates telomeres. It is a reverse transcriptase that adds simple sequence repeats to chromosome ends by copying a template sequence within the RNA component of the enzyme.</text>
</comment>
<keyword evidence="10 13" id="KW-0695">RNA-directed DNA polymerase</keyword>
<evidence type="ECO:0000313" key="15">
    <source>
        <dbReference type="EMBL" id="KAF7683764.1"/>
    </source>
</evidence>
<dbReference type="SMART" id="SM00975">
    <property type="entry name" value="Telomerase_RBD"/>
    <property type="match status" value="1"/>
</dbReference>
<accession>A0ABQ7I034</accession>
<comment type="subcellular location">
    <subcellularLocation>
        <location evidence="13">Nucleus</location>
    </subcellularLocation>
    <subcellularLocation>
        <location evidence="13">Chromosome</location>
        <location evidence="13">Telomere</location>
    </subcellularLocation>
</comment>
<dbReference type="Proteomes" id="UP001516464">
    <property type="component" value="Unassembled WGS sequence"/>
</dbReference>
<comment type="similarity">
    <text evidence="1 13">Belongs to the reverse transcriptase family. Telomerase subfamily.</text>
</comment>
<evidence type="ECO:0000256" key="6">
    <source>
        <dbReference type="ARBA" id="ARBA00022695"/>
    </source>
</evidence>
<evidence type="ECO:0000256" key="13">
    <source>
        <dbReference type="RuleBase" id="RU365061"/>
    </source>
</evidence>
<keyword evidence="16" id="KW-1185">Reference proteome</keyword>
<keyword evidence="4 13" id="KW-0158">Chromosome</keyword>
<evidence type="ECO:0000256" key="5">
    <source>
        <dbReference type="ARBA" id="ARBA00022679"/>
    </source>
</evidence>
<evidence type="ECO:0000256" key="8">
    <source>
        <dbReference type="ARBA" id="ARBA00022842"/>
    </source>
</evidence>
<protein>
    <recommendedName>
        <fullName evidence="3 13">Telomerase reverse transcriptase</fullName>
        <ecNumber evidence="2 13">2.7.7.49</ecNumber>
    </recommendedName>
    <alternativeName>
        <fullName evidence="13">Telomerase catalytic subunit</fullName>
    </alternativeName>
</protein>
<dbReference type="Pfam" id="PF00078">
    <property type="entry name" value="RVT_1"/>
    <property type="match status" value="1"/>
</dbReference>
<evidence type="ECO:0000256" key="10">
    <source>
        <dbReference type="ARBA" id="ARBA00022918"/>
    </source>
</evidence>
<keyword evidence="6 13" id="KW-0548">Nucleotidyltransferase</keyword>